<keyword evidence="14" id="KW-1185">Reference proteome</keyword>
<dbReference type="GO" id="GO:0051539">
    <property type="term" value="F:4 iron, 4 sulfur cluster binding"/>
    <property type="evidence" value="ECO:0007669"/>
    <property type="project" value="UniProtKB-KW"/>
</dbReference>
<evidence type="ECO:0000256" key="7">
    <source>
        <dbReference type="ARBA" id="ARBA00022723"/>
    </source>
</evidence>
<dbReference type="PIRSF" id="PIRSF000368">
    <property type="entry name" value="NrdG"/>
    <property type="match status" value="1"/>
</dbReference>
<name>A0A391P9R3_9FIRM</name>
<evidence type="ECO:0000313" key="13">
    <source>
        <dbReference type="EMBL" id="GCA66333.1"/>
    </source>
</evidence>
<keyword evidence="9" id="KW-0408">Iron</keyword>
<evidence type="ECO:0000256" key="4">
    <source>
        <dbReference type="ARBA" id="ARBA00014281"/>
    </source>
</evidence>
<dbReference type="SFLD" id="SFLDG01066">
    <property type="entry name" value="organic_radical-activating_enz"/>
    <property type="match status" value="1"/>
</dbReference>
<dbReference type="Gene3D" id="3.20.20.70">
    <property type="entry name" value="Aldolase class I"/>
    <property type="match status" value="1"/>
</dbReference>
<dbReference type="SFLD" id="SFLDG01063">
    <property type="entry name" value="activating_enzymes__group_1"/>
    <property type="match status" value="1"/>
</dbReference>
<evidence type="ECO:0000256" key="2">
    <source>
        <dbReference type="ARBA" id="ARBA00003852"/>
    </source>
</evidence>
<comment type="function">
    <text evidence="2 12">Activation of anaerobic ribonucleoside-triphosphate reductase under anaerobic conditions by generation of an organic free radical, using S-adenosylmethionine and reduced flavodoxin as cosubstrates to produce 5'-deoxy-adenosine.</text>
</comment>
<dbReference type="Proteomes" id="UP000265643">
    <property type="component" value="Unassembled WGS sequence"/>
</dbReference>
<reference evidence="14" key="1">
    <citation type="submission" date="2018-09" db="EMBL/GenBank/DDBJ databases">
        <title>Draft Genome Sequence of Mediterraneibacter sp. KCTC 15684.</title>
        <authorList>
            <person name="Kim J.S."/>
            <person name="Han K.I."/>
            <person name="Suh M.K."/>
            <person name="Lee K.C."/>
            <person name="Eom M.K."/>
            <person name="Lee J.H."/>
            <person name="Park S.H."/>
            <person name="Kang S.W."/>
            <person name="Park J.E."/>
            <person name="Oh B.S."/>
            <person name="Yu S.Y."/>
            <person name="Choi S.H."/>
            <person name="Lee D.H."/>
            <person name="Yoon H."/>
            <person name="Kim B."/>
            <person name="Yang S.J."/>
            <person name="Lee J.S."/>
        </authorList>
    </citation>
    <scope>NUCLEOTIDE SEQUENCE [LARGE SCALE GENOMIC DNA]</scope>
    <source>
        <strain evidence="14">KCTC 15684</strain>
    </source>
</reference>
<keyword evidence="6" id="KW-0949">S-adenosyl-L-methionine</keyword>
<dbReference type="SFLD" id="SFLDF00299">
    <property type="entry name" value="anaerobic_ribonucleoside-triph"/>
    <property type="match status" value="1"/>
</dbReference>
<dbReference type="AlphaFoldDB" id="A0A391P9R3"/>
<dbReference type="PROSITE" id="PS01087">
    <property type="entry name" value="RADICAL_ACTIVATING"/>
    <property type="match status" value="1"/>
</dbReference>
<evidence type="ECO:0000256" key="11">
    <source>
        <dbReference type="ARBA" id="ARBA00047365"/>
    </source>
</evidence>
<evidence type="ECO:0000256" key="5">
    <source>
        <dbReference type="ARBA" id="ARBA00022485"/>
    </source>
</evidence>
<dbReference type="GO" id="GO:0043365">
    <property type="term" value="F:[formate-C-acetyltransferase]-activating enzyme activity"/>
    <property type="evidence" value="ECO:0007669"/>
    <property type="project" value="InterPro"/>
</dbReference>
<proteinExistence type="inferred from homology"/>
<keyword evidence="7" id="KW-0479">Metal-binding</keyword>
<evidence type="ECO:0000256" key="3">
    <source>
        <dbReference type="ARBA" id="ARBA00009777"/>
    </source>
</evidence>
<dbReference type="InterPro" id="IPR034457">
    <property type="entry name" value="Organic_radical-activating"/>
</dbReference>
<evidence type="ECO:0000256" key="10">
    <source>
        <dbReference type="ARBA" id="ARBA00023014"/>
    </source>
</evidence>
<comment type="caution">
    <text evidence="13">The sequence shown here is derived from an EMBL/GenBank/DDBJ whole genome shotgun (WGS) entry which is preliminary data.</text>
</comment>
<dbReference type="InterPro" id="IPR001989">
    <property type="entry name" value="Radical_activat_CS"/>
</dbReference>
<evidence type="ECO:0000256" key="12">
    <source>
        <dbReference type="PIRNR" id="PIRNR000368"/>
    </source>
</evidence>
<dbReference type="InterPro" id="IPR012837">
    <property type="entry name" value="NrdG"/>
</dbReference>
<dbReference type="EC" id="1.97.1.-" evidence="12"/>
<dbReference type="PANTHER" id="PTHR30352:SF2">
    <property type="entry name" value="ANAEROBIC RIBONUCLEOSIDE-TRIPHOSPHATE REDUCTASE-ACTIVATING PROTEIN"/>
    <property type="match status" value="1"/>
</dbReference>
<dbReference type="RefSeq" id="WP_117602835.1">
    <property type="nucleotide sequence ID" value="NZ_BHGK01000001.1"/>
</dbReference>
<evidence type="ECO:0000256" key="6">
    <source>
        <dbReference type="ARBA" id="ARBA00022691"/>
    </source>
</evidence>
<dbReference type="SFLD" id="SFLDS00029">
    <property type="entry name" value="Radical_SAM"/>
    <property type="match status" value="1"/>
</dbReference>
<dbReference type="InterPro" id="IPR007197">
    <property type="entry name" value="rSAM"/>
</dbReference>
<evidence type="ECO:0000313" key="14">
    <source>
        <dbReference type="Proteomes" id="UP000265643"/>
    </source>
</evidence>
<evidence type="ECO:0000256" key="8">
    <source>
        <dbReference type="ARBA" id="ARBA00023002"/>
    </source>
</evidence>
<dbReference type="InterPro" id="IPR013785">
    <property type="entry name" value="Aldolase_TIM"/>
</dbReference>
<dbReference type="Pfam" id="PF13353">
    <property type="entry name" value="Fer4_12"/>
    <property type="match status" value="1"/>
</dbReference>
<keyword evidence="10" id="KW-0411">Iron-sulfur</keyword>
<keyword evidence="5" id="KW-0004">4Fe-4S</keyword>
<dbReference type="InterPro" id="IPR058240">
    <property type="entry name" value="rSAM_sf"/>
</dbReference>
<dbReference type="GO" id="GO:0004748">
    <property type="term" value="F:ribonucleoside-diphosphate reductase activity, thioredoxin disulfide as acceptor"/>
    <property type="evidence" value="ECO:0007669"/>
    <property type="project" value="TreeGrafter"/>
</dbReference>
<dbReference type="NCBIfam" id="TIGR02491">
    <property type="entry name" value="NrdG"/>
    <property type="match status" value="1"/>
</dbReference>
<keyword evidence="8 12" id="KW-0560">Oxidoreductase</keyword>
<dbReference type="GO" id="GO:0046872">
    <property type="term" value="F:metal ion binding"/>
    <property type="evidence" value="ECO:0007669"/>
    <property type="project" value="UniProtKB-KW"/>
</dbReference>
<sequence>MNYGTIKPCDIANGIGVRVSLFVSGCRHHCKGCFNAEAWDFNFGVPYTKDTEKEIIEALEPSYIEGFSLLGGEPFEPENQPVLAELLQKIKATYPEKNVWCYSGYLFDSDLQPGGSVYTEFTDQMLEMIDVLVDGEFIEAQKDITLRFRGSSNQRIIDVKKSREAQQVVLSPLQKKREF</sequence>
<accession>A0A391P9R3</accession>
<comment type="catalytic activity">
    <reaction evidence="11">
        <text>glycyl-[protein] + reduced [flavodoxin] + S-adenosyl-L-methionine = glycin-2-yl radical-[protein] + semiquinone [flavodoxin] + 5'-deoxyadenosine + L-methionine + H(+)</text>
        <dbReference type="Rhea" id="RHEA:61976"/>
        <dbReference type="Rhea" id="RHEA-COMP:10622"/>
        <dbReference type="Rhea" id="RHEA-COMP:14480"/>
        <dbReference type="Rhea" id="RHEA-COMP:15993"/>
        <dbReference type="Rhea" id="RHEA-COMP:15994"/>
        <dbReference type="ChEBI" id="CHEBI:15378"/>
        <dbReference type="ChEBI" id="CHEBI:17319"/>
        <dbReference type="ChEBI" id="CHEBI:29947"/>
        <dbReference type="ChEBI" id="CHEBI:32722"/>
        <dbReference type="ChEBI" id="CHEBI:57618"/>
        <dbReference type="ChEBI" id="CHEBI:57844"/>
        <dbReference type="ChEBI" id="CHEBI:59789"/>
        <dbReference type="ChEBI" id="CHEBI:140311"/>
    </reaction>
</comment>
<organism evidence="13 14">
    <name type="scientific">Mediterraneibacter butyricigenes</name>
    <dbReference type="NCBI Taxonomy" id="2316025"/>
    <lineage>
        <taxon>Bacteria</taxon>
        <taxon>Bacillati</taxon>
        <taxon>Bacillota</taxon>
        <taxon>Clostridia</taxon>
        <taxon>Lachnospirales</taxon>
        <taxon>Lachnospiraceae</taxon>
        <taxon>Mediterraneibacter</taxon>
    </lineage>
</organism>
<dbReference type="CDD" id="cd01335">
    <property type="entry name" value="Radical_SAM"/>
    <property type="match status" value="1"/>
</dbReference>
<protein>
    <recommendedName>
        <fullName evidence="4 12">Anaerobic ribonucleoside-triphosphate reductase-activating protein</fullName>
        <ecNumber evidence="12">1.97.1.-</ecNumber>
    </recommendedName>
</protein>
<comment type="cofactor">
    <cofactor evidence="1">
        <name>[4Fe-4S] cluster</name>
        <dbReference type="ChEBI" id="CHEBI:49883"/>
    </cofactor>
</comment>
<dbReference type="EMBL" id="BHGK01000001">
    <property type="protein sequence ID" value="GCA66333.1"/>
    <property type="molecule type" value="Genomic_DNA"/>
</dbReference>
<evidence type="ECO:0000256" key="9">
    <source>
        <dbReference type="ARBA" id="ARBA00023004"/>
    </source>
</evidence>
<dbReference type="SUPFAM" id="SSF102114">
    <property type="entry name" value="Radical SAM enzymes"/>
    <property type="match status" value="1"/>
</dbReference>
<evidence type="ECO:0000256" key="1">
    <source>
        <dbReference type="ARBA" id="ARBA00001966"/>
    </source>
</evidence>
<dbReference type="PANTHER" id="PTHR30352">
    <property type="entry name" value="PYRUVATE FORMATE-LYASE-ACTIVATING ENZYME"/>
    <property type="match status" value="1"/>
</dbReference>
<comment type="similarity">
    <text evidence="3 12">Belongs to the organic radical-activating enzymes family.</text>
</comment>
<gene>
    <name evidence="13" type="primary">nrdG</name>
    <name evidence="13" type="ORF">KGMB01110_07690</name>
</gene>